<proteinExistence type="predicted"/>
<dbReference type="KEGG" id="pseg:D3H65_03580"/>
<protein>
    <recommendedName>
        <fullName evidence="3">Beta-lactamase-related domain-containing protein</fullName>
    </recommendedName>
</protein>
<sequence length="62" mass="7375">MIDKKLFKKSKKHTIIYHPGSDFGYYSMFVRQPDDHILVILLSNKGDFPRFDMTDLILEELQ</sequence>
<name>A0A3B7MJ78_9BACT</name>
<accession>A0A3B7MJ78</accession>
<reference evidence="1 2" key="1">
    <citation type="submission" date="2018-09" db="EMBL/GenBank/DDBJ databases">
        <title>Genome sequencing of strain 6GH32-13.</title>
        <authorList>
            <person name="Weon H.-Y."/>
            <person name="Heo J."/>
            <person name="Kwon S.-W."/>
        </authorList>
    </citation>
    <scope>NUCLEOTIDE SEQUENCE [LARGE SCALE GENOMIC DNA]</scope>
    <source>
        <strain evidence="1 2">5GH32-13</strain>
    </source>
</reference>
<dbReference type="Gene3D" id="3.40.710.10">
    <property type="entry name" value="DD-peptidase/beta-lactamase superfamily"/>
    <property type="match status" value="1"/>
</dbReference>
<evidence type="ECO:0008006" key="3">
    <source>
        <dbReference type="Google" id="ProtNLM"/>
    </source>
</evidence>
<dbReference type="Proteomes" id="UP000263900">
    <property type="component" value="Chromosome"/>
</dbReference>
<keyword evidence="2" id="KW-1185">Reference proteome</keyword>
<dbReference type="InterPro" id="IPR012338">
    <property type="entry name" value="Beta-lactam/transpept-like"/>
</dbReference>
<dbReference type="AlphaFoldDB" id="A0A3B7MJ78"/>
<dbReference type="EMBL" id="CP032157">
    <property type="protein sequence ID" value="AXY73106.1"/>
    <property type="molecule type" value="Genomic_DNA"/>
</dbReference>
<dbReference type="RefSeq" id="WP_119048944.1">
    <property type="nucleotide sequence ID" value="NZ_CP032157.1"/>
</dbReference>
<evidence type="ECO:0000313" key="2">
    <source>
        <dbReference type="Proteomes" id="UP000263900"/>
    </source>
</evidence>
<evidence type="ECO:0000313" key="1">
    <source>
        <dbReference type="EMBL" id="AXY73106.1"/>
    </source>
</evidence>
<gene>
    <name evidence="1" type="ORF">D3H65_03580</name>
</gene>
<organism evidence="1 2">
    <name type="scientific">Paraflavitalea soli</name>
    <dbReference type="NCBI Taxonomy" id="2315862"/>
    <lineage>
        <taxon>Bacteria</taxon>
        <taxon>Pseudomonadati</taxon>
        <taxon>Bacteroidota</taxon>
        <taxon>Chitinophagia</taxon>
        <taxon>Chitinophagales</taxon>
        <taxon>Chitinophagaceae</taxon>
        <taxon>Paraflavitalea</taxon>
    </lineage>
</organism>